<evidence type="ECO:0000313" key="2">
    <source>
        <dbReference type="Proteomes" id="UP001598251"/>
    </source>
</evidence>
<dbReference type="Gene3D" id="1.10.10.10">
    <property type="entry name" value="Winged helix-like DNA-binding domain superfamily/Winged helix DNA-binding domain"/>
    <property type="match status" value="1"/>
</dbReference>
<keyword evidence="2" id="KW-1185">Reference proteome</keyword>
<sequence length="171" mass="19485">MTEKAEGAISERSTLSDAEKSFVHKIAEHYHITDGMEWERGYVIGWMIINYPAKQSADDIAKALDIPREPVDWIADLLTPPGVYTREAIPGTDDYYITLNDSAWPNAVEHSFRRIPEFHAAVVHGLEVLKDQPSERLERLVRMEELYGVISRKIEGVFDVFEEHRSKASAS</sequence>
<evidence type="ECO:0000313" key="1">
    <source>
        <dbReference type="EMBL" id="MFD4215602.1"/>
    </source>
</evidence>
<dbReference type="Proteomes" id="UP001598251">
    <property type="component" value="Unassembled WGS sequence"/>
</dbReference>
<name>A0ABW6EKN5_9ACTN</name>
<dbReference type="InterPro" id="IPR036388">
    <property type="entry name" value="WH-like_DNA-bd_sf"/>
</dbReference>
<gene>
    <name evidence="1" type="ORF">ACFWSS_22260</name>
</gene>
<proteinExistence type="predicted"/>
<reference evidence="1 2" key="1">
    <citation type="submission" date="2024-09" db="EMBL/GenBank/DDBJ databases">
        <title>The Natural Products Discovery Center: Release of the First 8490 Sequenced Strains for Exploring Actinobacteria Biosynthetic Diversity.</title>
        <authorList>
            <person name="Kalkreuter E."/>
            <person name="Kautsar S.A."/>
            <person name="Yang D."/>
            <person name="Bader C.D."/>
            <person name="Teijaro C.N."/>
            <person name="Fluegel L."/>
            <person name="Davis C.M."/>
            <person name="Simpson J.R."/>
            <person name="Lauterbach L."/>
            <person name="Steele A.D."/>
            <person name="Gui C."/>
            <person name="Meng S."/>
            <person name="Li G."/>
            <person name="Viehrig K."/>
            <person name="Ye F."/>
            <person name="Su P."/>
            <person name="Kiefer A.F."/>
            <person name="Nichols A."/>
            <person name="Cepeda A.J."/>
            <person name="Yan W."/>
            <person name="Fan B."/>
            <person name="Jiang Y."/>
            <person name="Adhikari A."/>
            <person name="Zheng C.-J."/>
            <person name="Schuster L."/>
            <person name="Cowan T.M."/>
            <person name="Smanski M.J."/>
            <person name="Chevrette M.G."/>
            <person name="De Carvalho L.P.S."/>
            <person name="Shen B."/>
        </authorList>
    </citation>
    <scope>NUCLEOTIDE SEQUENCE [LARGE SCALE GENOMIC DNA]</scope>
    <source>
        <strain evidence="1 2">NPDC058546</strain>
    </source>
</reference>
<organism evidence="1 2">
    <name type="scientific">Streptomyces sindenensis</name>
    <dbReference type="NCBI Taxonomy" id="67363"/>
    <lineage>
        <taxon>Bacteria</taxon>
        <taxon>Bacillati</taxon>
        <taxon>Actinomycetota</taxon>
        <taxon>Actinomycetes</taxon>
        <taxon>Kitasatosporales</taxon>
        <taxon>Streptomycetaceae</taxon>
        <taxon>Streptomyces</taxon>
    </lineage>
</organism>
<protein>
    <submittedName>
        <fullName evidence="1">Uncharacterized protein</fullName>
    </submittedName>
</protein>
<dbReference type="EMBL" id="JBHXOF010000014">
    <property type="protein sequence ID" value="MFD4215602.1"/>
    <property type="molecule type" value="Genomic_DNA"/>
</dbReference>
<dbReference type="RefSeq" id="WP_280929246.1">
    <property type="nucleotide sequence ID" value="NZ_JBHXLY010000038.1"/>
</dbReference>
<comment type="caution">
    <text evidence="1">The sequence shown here is derived from an EMBL/GenBank/DDBJ whole genome shotgun (WGS) entry which is preliminary data.</text>
</comment>
<accession>A0ABW6EKN5</accession>
<dbReference type="Gene3D" id="1.10.287.160">
    <property type="entry name" value="HR1 repeat"/>
    <property type="match status" value="1"/>
</dbReference>